<dbReference type="OrthoDB" id="7585546at2"/>
<accession>A0A494XPK5</accession>
<gene>
    <name evidence="1" type="ORF">D7S86_17425</name>
</gene>
<dbReference type="Pfam" id="PF11769">
    <property type="entry name" value="DUF3313"/>
    <property type="match status" value="1"/>
</dbReference>
<dbReference type="AlphaFoldDB" id="A0A494XPK5"/>
<dbReference type="Proteomes" id="UP000270342">
    <property type="component" value="Unassembled WGS sequence"/>
</dbReference>
<dbReference type="RefSeq" id="WP_121088147.1">
    <property type="nucleotide sequence ID" value="NZ_RBZU01000008.1"/>
</dbReference>
<dbReference type="EMBL" id="RBZU01000008">
    <property type="protein sequence ID" value="RKP51742.1"/>
    <property type="molecule type" value="Genomic_DNA"/>
</dbReference>
<keyword evidence="2" id="KW-1185">Reference proteome</keyword>
<evidence type="ECO:0000313" key="2">
    <source>
        <dbReference type="Proteomes" id="UP000270342"/>
    </source>
</evidence>
<sequence length="225" mass="24639">MHSMRRRVRRLIIIASFSLFPVLSNVRPPNVYSGIGATVNSVSSTHAYADASRIPLRELTPIDWFKYDRLVIDPVEVYGGADSQFVGIDERGRRQLATYMRRRFATTLARRFELTSKCDDSSCLQLRLILAGAENSARIASALAWIDVAGGGYNGLQALNGGQAAFSGSVSYAVELYDASTNRLLVAYVAEQYPSPFNVRAVFDHLGAPKAGIDKAAEALLASFR</sequence>
<protein>
    <submittedName>
        <fullName evidence="1">DUF3313 domain-containing protein</fullName>
    </submittedName>
</protein>
<reference evidence="1 2" key="1">
    <citation type="submission" date="2018-10" db="EMBL/GenBank/DDBJ databases">
        <title>Robbsia sp. DHC34, isolated from soil.</title>
        <authorList>
            <person name="Gao Z.-H."/>
            <person name="Qiu L.-H."/>
        </authorList>
    </citation>
    <scope>NUCLEOTIDE SEQUENCE [LARGE SCALE GENOMIC DNA]</scope>
    <source>
        <strain evidence="1 2">DHC34</strain>
    </source>
</reference>
<comment type="caution">
    <text evidence="1">The sequence shown here is derived from an EMBL/GenBank/DDBJ whole genome shotgun (WGS) entry which is preliminary data.</text>
</comment>
<proteinExistence type="predicted"/>
<evidence type="ECO:0000313" key="1">
    <source>
        <dbReference type="EMBL" id="RKP51742.1"/>
    </source>
</evidence>
<dbReference type="InterPro" id="IPR021747">
    <property type="entry name" value="DUF3313"/>
</dbReference>
<organism evidence="1 2">
    <name type="scientific">Pararobbsia silviterrae</name>
    <dbReference type="NCBI Taxonomy" id="1792498"/>
    <lineage>
        <taxon>Bacteria</taxon>
        <taxon>Pseudomonadati</taxon>
        <taxon>Pseudomonadota</taxon>
        <taxon>Betaproteobacteria</taxon>
        <taxon>Burkholderiales</taxon>
        <taxon>Burkholderiaceae</taxon>
        <taxon>Pararobbsia</taxon>
    </lineage>
</organism>
<name>A0A494XPK5_9BURK</name>